<dbReference type="EMBL" id="JBHRSD010000034">
    <property type="protein sequence ID" value="MFC3034210.1"/>
    <property type="molecule type" value="Genomic_DNA"/>
</dbReference>
<dbReference type="Proteomes" id="UP001595453">
    <property type="component" value="Unassembled WGS sequence"/>
</dbReference>
<accession>A0ABV7CNL1</accession>
<dbReference type="RefSeq" id="WP_377127068.1">
    <property type="nucleotide sequence ID" value="NZ_JBHRSD010000034.1"/>
</dbReference>
<protein>
    <submittedName>
        <fullName evidence="1">DUF2947 family protein</fullName>
    </submittedName>
</protein>
<comment type="caution">
    <text evidence="1">The sequence shown here is derived from an EMBL/GenBank/DDBJ whole genome shotgun (WGS) entry which is preliminary data.</text>
</comment>
<name>A0ABV7CNL1_9GAMM</name>
<sequence length="159" mass="18376">MNYIALDDFKKAWVFRHQDLPIVPEDLALIKPMSASRAATLWASSISKEKDHPDFFVASEWTGDNKTWSTSLDWERAWEAGETQLPDAICEFLQWENNTTVYFCLSRDQIIETRFDVFKRCWQNFMFLADGSLLLGKKRDSVAQFMADGKVKLGNKPKA</sequence>
<dbReference type="InterPro" id="IPR021334">
    <property type="entry name" value="DUF2947"/>
</dbReference>
<organism evidence="1 2">
    <name type="scientific">Pseudoalteromonas fenneropenaei</name>
    <dbReference type="NCBI Taxonomy" id="1737459"/>
    <lineage>
        <taxon>Bacteria</taxon>
        <taxon>Pseudomonadati</taxon>
        <taxon>Pseudomonadota</taxon>
        <taxon>Gammaproteobacteria</taxon>
        <taxon>Alteromonadales</taxon>
        <taxon>Pseudoalteromonadaceae</taxon>
        <taxon>Pseudoalteromonas</taxon>
    </lineage>
</organism>
<proteinExistence type="predicted"/>
<reference evidence="2" key="1">
    <citation type="journal article" date="2019" name="Int. J. Syst. Evol. Microbiol.">
        <title>The Global Catalogue of Microorganisms (GCM) 10K type strain sequencing project: providing services to taxonomists for standard genome sequencing and annotation.</title>
        <authorList>
            <consortium name="The Broad Institute Genomics Platform"/>
            <consortium name="The Broad Institute Genome Sequencing Center for Infectious Disease"/>
            <person name="Wu L."/>
            <person name="Ma J."/>
        </authorList>
    </citation>
    <scope>NUCLEOTIDE SEQUENCE [LARGE SCALE GENOMIC DNA]</scope>
    <source>
        <strain evidence="2">KCTC 42730</strain>
    </source>
</reference>
<gene>
    <name evidence="1" type="ORF">ACFOEE_17015</name>
</gene>
<evidence type="ECO:0000313" key="1">
    <source>
        <dbReference type="EMBL" id="MFC3034210.1"/>
    </source>
</evidence>
<dbReference type="Pfam" id="PF11163">
    <property type="entry name" value="DUF2947"/>
    <property type="match status" value="1"/>
</dbReference>
<evidence type="ECO:0000313" key="2">
    <source>
        <dbReference type="Proteomes" id="UP001595453"/>
    </source>
</evidence>
<keyword evidence="2" id="KW-1185">Reference proteome</keyword>